<reference evidence="1" key="2">
    <citation type="submission" date="2022-06" db="UniProtKB">
        <authorList>
            <consortium name="EnsemblMetazoa"/>
        </authorList>
    </citation>
    <scope>IDENTIFICATION</scope>
    <source>
        <strain evidence="1">PS312</strain>
    </source>
</reference>
<accession>A0A2A6CF80</accession>
<sequence length="102" mass="11754">MGKCEVLNDTKKRIDLSDSIDRIRDNSVNLSYEKELLSLEVKAPSKVRVSEAQREKVMEKVNRFCARYKTYLEGCNLKAARDRNMSSFSLHSPLVLMIEQAN</sequence>
<protein>
    <submittedName>
        <fullName evidence="1">Uncharacterized protein</fullName>
    </submittedName>
</protein>
<dbReference type="AlphaFoldDB" id="A0A2A6CF80"/>
<dbReference type="Proteomes" id="UP000005239">
    <property type="component" value="Unassembled WGS sequence"/>
</dbReference>
<evidence type="ECO:0000313" key="2">
    <source>
        <dbReference type="Proteomes" id="UP000005239"/>
    </source>
</evidence>
<evidence type="ECO:0000313" key="1">
    <source>
        <dbReference type="EnsemblMetazoa" id="PPA44857.1"/>
    </source>
</evidence>
<keyword evidence="2" id="KW-1185">Reference proteome</keyword>
<organism evidence="1 2">
    <name type="scientific">Pristionchus pacificus</name>
    <name type="common">Parasitic nematode worm</name>
    <dbReference type="NCBI Taxonomy" id="54126"/>
    <lineage>
        <taxon>Eukaryota</taxon>
        <taxon>Metazoa</taxon>
        <taxon>Ecdysozoa</taxon>
        <taxon>Nematoda</taxon>
        <taxon>Chromadorea</taxon>
        <taxon>Rhabditida</taxon>
        <taxon>Rhabditina</taxon>
        <taxon>Diplogasteromorpha</taxon>
        <taxon>Diplogasteroidea</taxon>
        <taxon>Neodiplogasteridae</taxon>
        <taxon>Pristionchus</taxon>
    </lineage>
</organism>
<dbReference type="EnsemblMetazoa" id="PPA44857.1">
    <property type="protein sequence ID" value="PPA44857.1"/>
    <property type="gene ID" value="WBGene00283226"/>
</dbReference>
<accession>A0A8R1Z3U2</accession>
<name>A0A2A6CF80_PRIPA</name>
<proteinExistence type="predicted"/>
<gene>
    <name evidence="1" type="primary">WBGene00283226</name>
</gene>
<reference evidence="2" key="1">
    <citation type="journal article" date="2008" name="Nat. Genet.">
        <title>The Pristionchus pacificus genome provides a unique perspective on nematode lifestyle and parasitism.</title>
        <authorList>
            <person name="Dieterich C."/>
            <person name="Clifton S.W."/>
            <person name="Schuster L.N."/>
            <person name="Chinwalla A."/>
            <person name="Delehaunty K."/>
            <person name="Dinkelacker I."/>
            <person name="Fulton L."/>
            <person name="Fulton R."/>
            <person name="Godfrey J."/>
            <person name="Minx P."/>
            <person name="Mitreva M."/>
            <person name="Roeseler W."/>
            <person name="Tian H."/>
            <person name="Witte H."/>
            <person name="Yang S.P."/>
            <person name="Wilson R.K."/>
            <person name="Sommer R.J."/>
        </authorList>
    </citation>
    <scope>NUCLEOTIDE SEQUENCE [LARGE SCALE GENOMIC DNA]</scope>
    <source>
        <strain evidence="2">PS312</strain>
    </source>
</reference>